<gene>
    <name evidence="3" type="ORF">Spa11_17840</name>
</gene>
<dbReference type="GO" id="GO:0000272">
    <property type="term" value="P:polysaccharide catabolic process"/>
    <property type="evidence" value="ECO:0007669"/>
    <property type="project" value="InterPro"/>
</dbReference>
<dbReference type="InterPro" id="IPR018247">
    <property type="entry name" value="EF_Hand_1_Ca_BS"/>
</dbReference>
<dbReference type="RefSeq" id="WP_197529845.1">
    <property type="nucleotide sequence ID" value="NZ_CP036349.1"/>
</dbReference>
<keyword evidence="1" id="KW-0732">Signal</keyword>
<dbReference type="InterPro" id="IPR002105">
    <property type="entry name" value="Dockerin_1_rpt"/>
</dbReference>
<dbReference type="PROSITE" id="PS00018">
    <property type="entry name" value="EF_HAND_1"/>
    <property type="match status" value="1"/>
</dbReference>
<keyword evidence="4" id="KW-1185">Reference proteome</keyword>
<name>A0A518K720_9BACT</name>
<accession>A0A518K720</accession>
<proteinExistence type="predicted"/>
<evidence type="ECO:0000313" key="4">
    <source>
        <dbReference type="Proteomes" id="UP000316426"/>
    </source>
</evidence>
<dbReference type="GO" id="GO:0004553">
    <property type="term" value="F:hydrolase activity, hydrolyzing O-glycosyl compounds"/>
    <property type="evidence" value="ECO:0007669"/>
    <property type="project" value="InterPro"/>
</dbReference>
<organism evidence="3 4">
    <name type="scientific">Botrimarina mediterranea</name>
    <dbReference type="NCBI Taxonomy" id="2528022"/>
    <lineage>
        <taxon>Bacteria</taxon>
        <taxon>Pseudomonadati</taxon>
        <taxon>Planctomycetota</taxon>
        <taxon>Planctomycetia</taxon>
        <taxon>Pirellulales</taxon>
        <taxon>Lacipirellulaceae</taxon>
        <taxon>Botrimarina</taxon>
    </lineage>
</organism>
<evidence type="ECO:0000259" key="2">
    <source>
        <dbReference type="Pfam" id="PF07589"/>
    </source>
</evidence>
<evidence type="ECO:0000313" key="3">
    <source>
        <dbReference type="EMBL" id="QDV73586.1"/>
    </source>
</evidence>
<dbReference type="InterPro" id="IPR036439">
    <property type="entry name" value="Dockerin_dom_sf"/>
</dbReference>
<dbReference type="SUPFAM" id="SSF63446">
    <property type="entry name" value="Type I dockerin domain"/>
    <property type="match status" value="1"/>
</dbReference>
<dbReference type="KEGG" id="bmei:Spa11_17840"/>
<reference evidence="3 4" key="1">
    <citation type="submission" date="2019-02" db="EMBL/GenBank/DDBJ databases">
        <title>Deep-cultivation of Planctomycetes and their phenomic and genomic characterization uncovers novel biology.</title>
        <authorList>
            <person name="Wiegand S."/>
            <person name="Jogler M."/>
            <person name="Boedeker C."/>
            <person name="Pinto D."/>
            <person name="Vollmers J."/>
            <person name="Rivas-Marin E."/>
            <person name="Kohn T."/>
            <person name="Peeters S.H."/>
            <person name="Heuer A."/>
            <person name="Rast P."/>
            <person name="Oberbeckmann S."/>
            <person name="Bunk B."/>
            <person name="Jeske O."/>
            <person name="Meyerdierks A."/>
            <person name="Storesund J.E."/>
            <person name="Kallscheuer N."/>
            <person name="Luecker S."/>
            <person name="Lage O.M."/>
            <person name="Pohl T."/>
            <person name="Merkel B.J."/>
            <person name="Hornburger P."/>
            <person name="Mueller R.-W."/>
            <person name="Bruemmer F."/>
            <person name="Labrenz M."/>
            <person name="Spormann A.M."/>
            <person name="Op den Camp H."/>
            <person name="Overmann J."/>
            <person name="Amann R."/>
            <person name="Jetten M.S.M."/>
            <person name="Mascher T."/>
            <person name="Medema M.H."/>
            <person name="Devos D.P."/>
            <person name="Kaster A.-K."/>
            <person name="Ovreas L."/>
            <person name="Rohde M."/>
            <person name="Galperin M.Y."/>
            <person name="Jogler C."/>
        </authorList>
    </citation>
    <scope>NUCLEOTIDE SEQUENCE [LARGE SCALE GENOMIC DNA]</scope>
    <source>
        <strain evidence="3 4">Spa11</strain>
    </source>
</reference>
<feature type="chain" id="PRO_5022057385" description="Ice-binding protein C-terminal domain-containing protein" evidence="1">
    <location>
        <begin position="26"/>
        <end position="383"/>
    </location>
</feature>
<sequence precursor="true">MKIGTLSRAAFALVCGASLCGVAPAVNVVLLNEDFESYSDTSAMKAVWSINGADNGTLVDETFTQFVSLDDIEPRPIGAQAFPEGGKGVEHLGQGVLELDLAALNGGSPLVPTASQSIVLEGDIFDVGALGNKRLAVGIRNTSPAENIIEAGLYNGDLSGYQHRGILFPSTVENPNPNWAAWELPIELDRVDDADEIVSIADIGQAWHNYRVTVTPETITYEIDLKRDGINAATGEAGYDGTVTYELASTAGGYNNVRFGGPSNVSSLGNGFYGGAIFDNIKVSLVDAAAEPLVGDFNGDGAVDAADYTVWRDTLNTSVTAGTGADANENGIIDGPGAGSDYEFWATNYGATSTPAASGSVTIPEPTSLALVALGLVAVARRR</sequence>
<feature type="domain" description="Ice-binding protein C-terminal" evidence="2">
    <location>
        <begin position="362"/>
        <end position="383"/>
    </location>
</feature>
<dbReference type="EMBL" id="CP036349">
    <property type="protein sequence ID" value="QDV73586.1"/>
    <property type="molecule type" value="Genomic_DNA"/>
</dbReference>
<evidence type="ECO:0000256" key="1">
    <source>
        <dbReference type="SAM" id="SignalP"/>
    </source>
</evidence>
<dbReference type="Proteomes" id="UP000316426">
    <property type="component" value="Chromosome"/>
</dbReference>
<dbReference type="Pfam" id="PF07589">
    <property type="entry name" value="PEP-CTERM"/>
    <property type="match status" value="1"/>
</dbReference>
<dbReference type="InterPro" id="IPR013424">
    <property type="entry name" value="Ice-binding_C"/>
</dbReference>
<feature type="signal peptide" evidence="1">
    <location>
        <begin position="1"/>
        <end position="25"/>
    </location>
</feature>
<dbReference type="AlphaFoldDB" id="A0A518K720"/>
<dbReference type="Pfam" id="PF00404">
    <property type="entry name" value="Dockerin_1"/>
    <property type="match status" value="1"/>
</dbReference>
<protein>
    <recommendedName>
        <fullName evidence="2">Ice-binding protein C-terminal domain-containing protein</fullName>
    </recommendedName>
</protein>
<dbReference type="NCBIfam" id="TIGR02595">
    <property type="entry name" value="PEP_CTERM"/>
    <property type="match status" value="1"/>
</dbReference>
<dbReference type="Gene3D" id="1.10.1330.10">
    <property type="entry name" value="Dockerin domain"/>
    <property type="match status" value="1"/>
</dbReference>